<reference evidence="1 2" key="1">
    <citation type="submission" date="2017-09" db="EMBL/GenBank/DDBJ databases">
        <title>High-quality draft genome sequence of Butyrivibrio fibrisolvens INBov1, isolated from cow rumen.</title>
        <authorList>
            <person name="Rodriguez Hernaez J."/>
            <person name="Rivarola M."/>
            <person name="Paniego N."/>
            <person name="Cravero S."/>
            <person name="Ceron Cucchi M."/>
            <person name="Martinez M.C."/>
        </authorList>
    </citation>
    <scope>NUCLEOTIDE SEQUENCE [LARGE SCALE GENOMIC DNA]</scope>
    <source>
        <strain evidence="1 2">INBov1</strain>
    </source>
</reference>
<accession>A0A317G2P0</accession>
<comment type="caution">
    <text evidence="1">The sequence shown here is derived from an EMBL/GenBank/DDBJ whole genome shotgun (WGS) entry which is preliminary data.</text>
</comment>
<sequence>MERTMKSKVLSLLLIFWLVFMLIFPIGTIESKAVGGATYILPVTYNTSATETTTVDVYMVMSTTTIMPGTEITLIGIPSNSYISGGGYEHVGIHEFLSDPTTWVTWGYDYWDGPGEEIVDGTVTFTVPEGKNSIDIIFGEWFDGENGGGSDNWYIIELNGIVTNFDTKEIILPIGDDTALETLNIIP</sequence>
<evidence type="ECO:0000313" key="1">
    <source>
        <dbReference type="EMBL" id="PWT27586.1"/>
    </source>
</evidence>
<name>A0A317G2P0_BUTFI</name>
<dbReference type="AlphaFoldDB" id="A0A317G2P0"/>
<evidence type="ECO:0000313" key="2">
    <source>
        <dbReference type="Proteomes" id="UP000245488"/>
    </source>
</evidence>
<dbReference type="Proteomes" id="UP000245488">
    <property type="component" value="Chromosome"/>
</dbReference>
<protein>
    <submittedName>
        <fullName evidence="1">Uncharacterized protein</fullName>
    </submittedName>
</protein>
<dbReference type="EMBL" id="NXNG01000001">
    <property type="protein sequence ID" value="PWT27586.1"/>
    <property type="molecule type" value="Genomic_DNA"/>
</dbReference>
<organism evidence="1 2">
    <name type="scientific">Butyrivibrio fibrisolvens</name>
    <dbReference type="NCBI Taxonomy" id="831"/>
    <lineage>
        <taxon>Bacteria</taxon>
        <taxon>Bacillati</taxon>
        <taxon>Bacillota</taxon>
        <taxon>Clostridia</taxon>
        <taxon>Lachnospirales</taxon>
        <taxon>Lachnospiraceae</taxon>
        <taxon>Butyrivibrio</taxon>
    </lineage>
</organism>
<dbReference type="RefSeq" id="WP_110073014.1">
    <property type="nucleotide sequence ID" value="NZ_CM009896.1"/>
</dbReference>
<proteinExistence type="predicted"/>
<gene>
    <name evidence="1" type="ORF">CPT75_11025</name>
</gene>
<keyword evidence="2" id="KW-1185">Reference proteome</keyword>